<organism evidence="3 4">
    <name type="scientific">Lentinula lateritia</name>
    <dbReference type="NCBI Taxonomy" id="40482"/>
    <lineage>
        <taxon>Eukaryota</taxon>
        <taxon>Fungi</taxon>
        <taxon>Dikarya</taxon>
        <taxon>Basidiomycota</taxon>
        <taxon>Agaricomycotina</taxon>
        <taxon>Agaricomycetes</taxon>
        <taxon>Agaricomycetidae</taxon>
        <taxon>Agaricales</taxon>
        <taxon>Marasmiineae</taxon>
        <taxon>Omphalotaceae</taxon>
        <taxon>Lentinula</taxon>
    </lineage>
</organism>
<dbReference type="EMBL" id="JANVFS010000046">
    <property type="protein sequence ID" value="KAJ4466158.1"/>
    <property type="molecule type" value="Genomic_DNA"/>
</dbReference>
<protein>
    <recommendedName>
        <fullName evidence="2">Calcium channel YVC1-like C-terminal transmembrane domain-containing protein</fullName>
    </recommendedName>
</protein>
<feature type="domain" description="Calcium channel YVC1-like C-terminal transmembrane" evidence="2">
    <location>
        <begin position="32"/>
        <end position="115"/>
    </location>
</feature>
<dbReference type="PANTHER" id="PTHR35859">
    <property type="entry name" value="NONSELECTIVE CATION CHANNEL PROTEIN"/>
    <property type="match status" value="1"/>
</dbReference>
<feature type="compositionally biased region" description="Low complexity" evidence="1">
    <location>
        <begin position="188"/>
        <end position="198"/>
    </location>
</feature>
<comment type="caution">
    <text evidence="3">The sequence shown here is derived from an EMBL/GenBank/DDBJ whole genome shotgun (WGS) entry which is preliminary data.</text>
</comment>
<dbReference type="Proteomes" id="UP001150238">
    <property type="component" value="Unassembled WGS sequence"/>
</dbReference>
<gene>
    <name evidence="3" type="ORF">C8J55DRAFT_565870</name>
</gene>
<evidence type="ECO:0000259" key="2">
    <source>
        <dbReference type="Pfam" id="PF23317"/>
    </source>
</evidence>
<dbReference type="InterPro" id="IPR056336">
    <property type="entry name" value="YVC1_C"/>
</dbReference>
<dbReference type="AlphaFoldDB" id="A0A9W9DE94"/>
<reference evidence="3" key="2">
    <citation type="journal article" date="2023" name="Proc. Natl. Acad. Sci. U.S.A.">
        <title>A global phylogenomic analysis of the shiitake genus Lentinula.</title>
        <authorList>
            <person name="Sierra-Patev S."/>
            <person name="Min B."/>
            <person name="Naranjo-Ortiz M."/>
            <person name="Looney B."/>
            <person name="Konkel Z."/>
            <person name="Slot J.C."/>
            <person name="Sakamoto Y."/>
            <person name="Steenwyk J.L."/>
            <person name="Rokas A."/>
            <person name="Carro J."/>
            <person name="Camarero S."/>
            <person name="Ferreira P."/>
            <person name="Molpeceres G."/>
            <person name="Ruiz-Duenas F.J."/>
            <person name="Serrano A."/>
            <person name="Henrissat B."/>
            <person name="Drula E."/>
            <person name="Hughes K.W."/>
            <person name="Mata J.L."/>
            <person name="Ishikawa N.K."/>
            <person name="Vargas-Isla R."/>
            <person name="Ushijima S."/>
            <person name="Smith C.A."/>
            <person name="Donoghue J."/>
            <person name="Ahrendt S."/>
            <person name="Andreopoulos W."/>
            <person name="He G."/>
            <person name="LaButti K."/>
            <person name="Lipzen A."/>
            <person name="Ng V."/>
            <person name="Riley R."/>
            <person name="Sandor L."/>
            <person name="Barry K."/>
            <person name="Martinez A.T."/>
            <person name="Xiao Y."/>
            <person name="Gibbons J.G."/>
            <person name="Terashima K."/>
            <person name="Grigoriev I.V."/>
            <person name="Hibbett D."/>
        </authorList>
    </citation>
    <scope>NUCLEOTIDE SEQUENCE</scope>
    <source>
        <strain evidence="3">Sp2 HRB7682 ss15</strain>
    </source>
</reference>
<evidence type="ECO:0000313" key="4">
    <source>
        <dbReference type="Proteomes" id="UP001150238"/>
    </source>
</evidence>
<dbReference type="PANTHER" id="PTHR35859:SF1">
    <property type="entry name" value="NONSELECTIVE CATION CHANNEL PROTEIN"/>
    <property type="match status" value="1"/>
</dbReference>
<evidence type="ECO:0000256" key="1">
    <source>
        <dbReference type="SAM" id="MobiDB-lite"/>
    </source>
</evidence>
<name>A0A9W9DE94_9AGAR</name>
<proteinExistence type="predicted"/>
<accession>A0A9W9DE94</accession>
<evidence type="ECO:0000313" key="3">
    <source>
        <dbReference type="EMBL" id="KAJ4466158.1"/>
    </source>
</evidence>
<dbReference type="Pfam" id="PF23317">
    <property type="entry name" value="YVC1_C"/>
    <property type="match status" value="1"/>
</dbReference>
<feature type="compositionally biased region" description="Low complexity" evidence="1">
    <location>
        <begin position="205"/>
        <end position="223"/>
    </location>
</feature>
<sequence>MPRCQRRLPSTWLPLLYLEPARNFRCGRDCDANTFATINEDAAAEAMFRKAVSTIEGVKADSLFSYQSPINLVALCFMLPLSYILTPRWFHKVNVFMNRIMNLPALLTIVLYERQAKYNGTTGFYETLIVVTERAYDSLPRQLKRLSIFEGFAGSDSDIDAIFEIEEELDTSALDTRDDIELGPGDKPPLSLSVSKLNSPPPSPNKWRTSNSSNLRTSNSLQQ</sequence>
<reference evidence="3" key="1">
    <citation type="submission" date="2022-08" db="EMBL/GenBank/DDBJ databases">
        <authorList>
            <consortium name="DOE Joint Genome Institute"/>
            <person name="Min B."/>
            <person name="Riley R."/>
            <person name="Sierra-Patev S."/>
            <person name="Naranjo-Ortiz M."/>
            <person name="Looney B."/>
            <person name="Konkel Z."/>
            <person name="Slot J.C."/>
            <person name="Sakamoto Y."/>
            <person name="Steenwyk J.L."/>
            <person name="Rokas A."/>
            <person name="Carro J."/>
            <person name="Camarero S."/>
            <person name="Ferreira P."/>
            <person name="Molpeceres G."/>
            <person name="Ruiz-Duenas F.J."/>
            <person name="Serrano A."/>
            <person name="Henrissat B."/>
            <person name="Drula E."/>
            <person name="Hughes K.W."/>
            <person name="Mata J.L."/>
            <person name="Ishikawa N.K."/>
            <person name="Vargas-Isla R."/>
            <person name="Ushijima S."/>
            <person name="Smith C.A."/>
            <person name="Ahrendt S."/>
            <person name="Andreopoulos W."/>
            <person name="He G."/>
            <person name="Labutti K."/>
            <person name="Lipzen A."/>
            <person name="Ng V."/>
            <person name="Sandor L."/>
            <person name="Barry K."/>
            <person name="Martinez A.T."/>
            <person name="Xiao Y."/>
            <person name="Gibbons J.G."/>
            <person name="Terashima K."/>
            <person name="Hibbett D.S."/>
            <person name="Grigoriev I.V."/>
        </authorList>
    </citation>
    <scope>NUCLEOTIDE SEQUENCE</scope>
    <source>
        <strain evidence="3">Sp2 HRB7682 ss15</strain>
    </source>
</reference>
<feature type="region of interest" description="Disordered" evidence="1">
    <location>
        <begin position="177"/>
        <end position="223"/>
    </location>
</feature>
<dbReference type="InterPro" id="IPR052971">
    <property type="entry name" value="TRP_calcium_channel"/>
</dbReference>